<dbReference type="Pfam" id="PF14493">
    <property type="entry name" value="HTH_40"/>
    <property type="match status" value="1"/>
</dbReference>
<dbReference type="Proteomes" id="UP000190367">
    <property type="component" value="Unassembled WGS sequence"/>
</dbReference>
<dbReference type="GO" id="GO:0000723">
    <property type="term" value="P:telomere maintenance"/>
    <property type="evidence" value="ECO:0007669"/>
    <property type="project" value="InterPro"/>
</dbReference>
<dbReference type="STRING" id="634771.SAMN04488128_1011673"/>
<proteinExistence type="predicted"/>
<dbReference type="RefSeq" id="WP_078668261.1">
    <property type="nucleotide sequence ID" value="NZ_FUWZ01000001.1"/>
</dbReference>
<reference evidence="5" key="1">
    <citation type="submission" date="2017-02" db="EMBL/GenBank/DDBJ databases">
        <authorList>
            <person name="Varghese N."/>
            <person name="Submissions S."/>
        </authorList>
    </citation>
    <scope>NUCLEOTIDE SEQUENCE [LARGE SCALE GENOMIC DNA]</scope>
    <source>
        <strain evidence="5">DSM 22224</strain>
    </source>
</reference>
<dbReference type="InterPro" id="IPR029491">
    <property type="entry name" value="Helicase_HTH"/>
</dbReference>
<protein>
    <submittedName>
        <fullName evidence="4">Helix-turn-helix domain-containing protein</fullName>
    </submittedName>
</protein>
<organism evidence="4 5">
    <name type="scientific">Chitinophaga eiseniae</name>
    <dbReference type="NCBI Taxonomy" id="634771"/>
    <lineage>
        <taxon>Bacteria</taxon>
        <taxon>Pseudomonadati</taxon>
        <taxon>Bacteroidota</taxon>
        <taxon>Chitinophagia</taxon>
        <taxon>Chitinophagales</taxon>
        <taxon>Chitinophagaceae</taxon>
        <taxon>Chitinophaga</taxon>
    </lineage>
</organism>
<sequence>MPQPDNTNIIFHLAADFINQTNRHVFLTGKAGTGKTTFLKYIKEHTKKNTVVVAPTGVAAINAGGVTMHSFFQLPFGPFIPGSKRGFGMDGISSTDKHSLFRNIRFTNDKKVLLQELELLIIDEVSMVRCDMLDAIDTILRHFRNKPLLPFGGVQVLFIGDLYQLPPVVPDSEWQLLSEYYNSSFFFDARVIDQAPPLYIELKKIYRQNEQLFIDVLNRIRNSEVEEEDLMLLNDRYDPYFKGEDGEYIVLSTHNRKADDINARRLAEMPGKLFRFEGRIEGDFSDKALPTELVLQLKIGAQVMFLKNDLAQPRRYYNGKLATVTDIDDEEITLLLAGSHEELKLAKETWRNIRYSFNQEENSIEEEEIGSFTQFPIRLAWAITIHKSQGLTFERAIIDAGYAFAPGQVYVALSRCTSLEGLVLHSRITYGSIKTDRQVIEFAEKEVAANELVVLLEMERKKFQATSLLQLFDWYRMQANIRSHAVWIQDKKVPDIDAALQVSRQLTAKTEQQQEVANRFVVQLHQLLDTTVQTGETDQLEERVNKAIGYFTKSIYEELIQPLQEHITAVKKQKSKKYLLQLMSLEADCWHKLQQVWEVSYADLDFTKGLKDYTKLRNAEAEGAVAGKKGGKPEAKGKVEKGSSRRGTLELYLGGKNIPDIAVARQLAVSTVESHLAQCVEAGELDLFRFVPEATVKLIMSHIRELGATAAGPIKERVGPAVTFAEIRAVQWYLKKQQEEEIMKD</sequence>
<dbReference type="InterPro" id="IPR051055">
    <property type="entry name" value="PIF1_helicase"/>
</dbReference>
<dbReference type="OrthoDB" id="9763659at2"/>
<accession>A0A1T4NNT3</accession>
<dbReference type="Pfam" id="PF05970">
    <property type="entry name" value="PIF1"/>
    <property type="match status" value="1"/>
</dbReference>
<dbReference type="FunFam" id="3.40.50.300:FF:001498">
    <property type="entry name" value="ATP-dependent DNA helicase"/>
    <property type="match status" value="1"/>
</dbReference>
<evidence type="ECO:0000259" key="2">
    <source>
        <dbReference type="Pfam" id="PF05970"/>
    </source>
</evidence>
<feature type="region of interest" description="Disordered" evidence="1">
    <location>
        <begin position="622"/>
        <end position="642"/>
    </location>
</feature>
<dbReference type="AlphaFoldDB" id="A0A1T4NNT3"/>
<evidence type="ECO:0000313" key="5">
    <source>
        <dbReference type="Proteomes" id="UP000190367"/>
    </source>
</evidence>
<dbReference type="GO" id="GO:0003678">
    <property type="term" value="F:DNA helicase activity"/>
    <property type="evidence" value="ECO:0007669"/>
    <property type="project" value="InterPro"/>
</dbReference>
<dbReference type="SUPFAM" id="SSF52540">
    <property type="entry name" value="P-loop containing nucleoside triphosphate hydrolases"/>
    <property type="match status" value="2"/>
</dbReference>
<dbReference type="Gene3D" id="3.40.50.300">
    <property type="entry name" value="P-loop containing nucleotide triphosphate hydrolases"/>
    <property type="match status" value="1"/>
</dbReference>
<evidence type="ECO:0000313" key="4">
    <source>
        <dbReference type="EMBL" id="SJZ80747.1"/>
    </source>
</evidence>
<dbReference type="EMBL" id="FUWZ01000001">
    <property type="protein sequence ID" value="SJZ80747.1"/>
    <property type="molecule type" value="Genomic_DNA"/>
</dbReference>
<dbReference type="InterPro" id="IPR010285">
    <property type="entry name" value="DNA_helicase_pif1-like_DEAD"/>
</dbReference>
<evidence type="ECO:0000259" key="3">
    <source>
        <dbReference type="Pfam" id="PF14493"/>
    </source>
</evidence>
<name>A0A1T4NNT3_9BACT</name>
<dbReference type="GO" id="GO:0006281">
    <property type="term" value="P:DNA repair"/>
    <property type="evidence" value="ECO:0007669"/>
    <property type="project" value="InterPro"/>
</dbReference>
<dbReference type="CDD" id="cd18809">
    <property type="entry name" value="SF1_C_RecD"/>
    <property type="match status" value="1"/>
</dbReference>
<feature type="compositionally biased region" description="Basic and acidic residues" evidence="1">
    <location>
        <begin position="631"/>
        <end position="642"/>
    </location>
</feature>
<dbReference type="InterPro" id="IPR027417">
    <property type="entry name" value="P-loop_NTPase"/>
</dbReference>
<keyword evidence="5" id="KW-1185">Reference proteome</keyword>
<feature type="domain" description="DNA helicase Pif1-like DEAD-box helicase" evidence="2">
    <location>
        <begin position="10"/>
        <end position="228"/>
    </location>
</feature>
<gene>
    <name evidence="4" type="ORF">SAMN04488128_1011673</name>
</gene>
<evidence type="ECO:0000256" key="1">
    <source>
        <dbReference type="SAM" id="MobiDB-lite"/>
    </source>
</evidence>
<dbReference type="PANTHER" id="PTHR47642">
    <property type="entry name" value="ATP-DEPENDENT DNA HELICASE"/>
    <property type="match status" value="1"/>
</dbReference>
<feature type="domain" description="Helicase Helix-turn-helix" evidence="3">
    <location>
        <begin position="646"/>
        <end position="731"/>
    </location>
</feature>